<organism evidence="7 8">
    <name type="scientific">Candidatus Methanofastidiosum methylothiophilum</name>
    <dbReference type="NCBI Taxonomy" id="1705564"/>
    <lineage>
        <taxon>Archaea</taxon>
        <taxon>Methanobacteriati</taxon>
        <taxon>Methanobacteriota</taxon>
        <taxon>Stenosarchaea group</taxon>
        <taxon>Candidatus Methanofastidiosia</taxon>
        <taxon>Candidatus Methanofastidiosales</taxon>
        <taxon>Candidatus Methanofastidiosaceae</taxon>
        <taxon>Candidatus Methanofastidiosum</taxon>
    </lineage>
</organism>
<feature type="transmembrane region" description="Helical" evidence="5">
    <location>
        <begin position="82"/>
        <end position="104"/>
    </location>
</feature>
<proteinExistence type="inferred from homology"/>
<evidence type="ECO:0000256" key="2">
    <source>
        <dbReference type="ARBA" id="ARBA00034617"/>
    </source>
</evidence>
<evidence type="ECO:0000256" key="1">
    <source>
        <dbReference type="ARBA" id="ARBA00007816"/>
    </source>
</evidence>
<dbReference type="SUPFAM" id="SSF52540">
    <property type="entry name" value="P-loop containing nucleoside triphosphate hydrolases"/>
    <property type="match status" value="1"/>
</dbReference>
<keyword evidence="5" id="KW-0472">Membrane</keyword>
<dbReference type="InterPro" id="IPR027417">
    <property type="entry name" value="P-loop_NTPase"/>
</dbReference>
<accession>A0A150IZX7</accession>
<gene>
    <name evidence="7" type="ORF">AMQ74_01254</name>
</gene>
<comment type="caution">
    <text evidence="7">The sequence shown here is derived from an EMBL/GenBank/DDBJ whole genome shotgun (WGS) entry which is preliminary data.</text>
</comment>
<dbReference type="GO" id="GO:0043139">
    <property type="term" value="F:5'-3' DNA helicase activity"/>
    <property type="evidence" value="ECO:0007669"/>
    <property type="project" value="UniProtKB-EC"/>
</dbReference>
<evidence type="ECO:0000256" key="4">
    <source>
        <dbReference type="ARBA" id="ARBA00048988"/>
    </source>
</evidence>
<dbReference type="InterPro" id="IPR003593">
    <property type="entry name" value="AAA+_ATPase"/>
</dbReference>
<dbReference type="Gene3D" id="3.40.50.300">
    <property type="entry name" value="P-loop containing nucleotide triphosphate hydrolases"/>
    <property type="match status" value="1"/>
</dbReference>
<comment type="similarity">
    <text evidence="1">Belongs to the HerA family.</text>
</comment>
<reference evidence="7 8" key="1">
    <citation type="journal article" date="2016" name="ISME J.">
        <title>Chasing the elusive Euryarchaeota class WSA2: genomes reveal a uniquely fastidious methyl-reducing methanogen.</title>
        <authorList>
            <person name="Nobu M.K."/>
            <person name="Narihiro T."/>
            <person name="Kuroda K."/>
            <person name="Mei R."/>
            <person name="Liu W.T."/>
        </authorList>
    </citation>
    <scope>NUCLEOTIDE SEQUENCE [LARGE SCALE GENOMIC DNA]</scope>
    <source>
        <strain evidence="7">U1lsi0528_Bin089</strain>
    </source>
</reference>
<dbReference type="Pfam" id="PF01935">
    <property type="entry name" value="DUF87"/>
    <property type="match status" value="1"/>
</dbReference>
<feature type="domain" description="AAA+ ATPase" evidence="6">
    <location>
        <begin position="418"/>
        <end position="676"/>
    </location>
</feature>
<feature type="transmembrane region" description="Helical" evidence="5">
    <location>
        <begin position="59"/>
        <end position="76"/>
    </location>
</feature>
<name>A0A150IZX7_9EURY</name>
<sequence length="695" mass="80295">MSKKYRFILFVISILLLLVISICINKSILLSISQFWLSSGILLLILLSLIDQPHFSKDANIFVNAITASISLLLVAPKDQDWIFWLFVSFVGYLVISSYALFWIRNNPLNEELKIVQLFSRLNRILGKPETLFSSFFLWGAIKQFGLQSNEIIPLFWYWLIFMIFNMPQVAEIIESFLSVQATKTDKNILGMIFGVQSKNTFLVKLFPVNQRPVLRLFDFVEFKYSVEERNYVRRGMVFDIYWLNEEQWIKVLTNKEIEVMLDSIPKNELIRYDAVYKISESNSTEYLKRFLGIISENSIIGKIRFIYNSRVKAMEGQLIEVSFNDETVLYQILEGTTKVEQLENKNQFGYIMGEAIQLGTWNKERCQFEQYGWVPPINTPVYTVSDIEDKKLEKGELLVGYIPDTKYPVILNMDLAITHHMAILGVTGTGKSVFSRNLIRQYLTYNDTKIIIVDFTGEYAKVFSDIKTTNIINSTDETTIYEKFEIVNNELEKFPNQQNKELIKTSNNEITTILNRSLNTFISDQSQMVSIIELPDVSNSQNILEYTKRLFKELFKIAKDNKGRMKKICIVLEEAHTVVPEWNFSGESNKASQNVLNSIAQIALQGRKYNVGLLVIAQRTANVSKTILTQCNTVVSFQEYDKTSVDFLSNYFGDEMASVLPTLRFRRAIAAGKAFKSNVPMIFEVPNIEEKWKL</sequence>
<comment type="catalytic activity">
    <reaction evidence="4">
        <text>ATP + H2O = ADP + phosphate + H(+)</text>
        <dbReference type="Rhea" id="RHEA:13065"/>
        <dbReference type="ChEBI" id="CHEBI:15377"/>
        <dbReference type="ChEBI" id="CHEBI:15378"/>
        <dbReference type="ChEBI" id="CHEBI:30616"/>
        <dbReference type="ChEBI" id="CHEBI:43474"/>
        <dbReference type="ChEBI" id="CHEBI:456216"/>
        <dbReference type="EC" id="5.6.2.4"/>
    </reaction>
</comment>
<dbReference type="PATRIC" id="fig|1705564.3.peg.1308"/>
<evidence type="ECO:0000256" key="5">
    <source>
        <dbReference type="SAM" id="Phobius"/>
    </source>
</evidence>
<dbReference type="GO" id="GO:0043138">
    <property type="term" value="F:3'-5' DNA helicase activity"/>
    <property type="evidence" value="ECO:0007669"/>
    <property type="project" value="UniProtKB-EC"/>
</dbReference>
<evidence type="ECO:0000313" key="7">
    <source>
        <dbReference type="EMBL" id="KYC50425.1"/>
    </source>
</evidence>
<feature type="transmembrane region" description="Helical" evidence="5">
    <location>
        <begin position="33"/>
        <end position="50"/>
    </location>
</feature>
<comment type="catalytic activity">
    <reaction evidence="3">
        <text>ATP + H2O = ADP + phosphate + H(+)</text>
        <dbReference type="Rhea" id="RHEA:13065"/>
        <dbReference type="ChEBI" id="CHEBI:15377"/>
        <dbReference type="ChEBI" id="CHEBI:15378"/>
        <dbReference type="ChEBI" id="CHEBI:30616"/>
        <dbReference type="ChEBI" id="CHEBI:43474"/>
        <dbReference type="ChEBI" id="CHEBI:456216"/>
        <dbReference type="EC" id="5.6.2.3"/>
    </reaction>
</comment>
<dbReference type="SMART" id="SM00382">
    <property type="entry name" value="AAA"/>
    <property type="match status" value="1"/>
</dbReference>
<evidence type="ECO:0000256" key="3">
    <source>
        <dbReference type="ARBA" id="ARBA00048954"/>
    </source>
</evidence>
<feature type="transmembrane region" description="Helical" evidence="5">
    <location>
        <begin position="152"/>
        <end position="171"/>
    </location>
</feature>
<dbReference type="InterPro" id="IPR002789">
    <property type="entry name" value="HerA_central"/>
</dbReference>
<comment type="catalytic activity">
    <reaction evidence="2">
        <text>Couples ATP hydrolysis with the unwinding of duplex DNA by translocating in the 3'-5' direction.</text>
        <dbReference type="EC" id="5.6.2.4"/>
    </reaction>
</comment>
<dbReference type="InterPro" id="IPR008571">
    <property type="entry name" value="HerA-like"/>
</dbReference>
<dbReference type="AlphaFoldDB" id="A0A150IZX7"/>
<dbReference type="Proteomes" id="UP000075578">
    <property type="component" value="Unassembled WGS sequence"/>
</dbReference>
<evidence type="ECO:0000259" key="6">
    <source>
        <dbReference type="SMART" id="SM00382"/>
    </source>
</evidence>
<keyword evidence="5" id="KW-1133">Transmembrane helix</keyword>
<protein>
    <submittedName>
        <fullName evidence="7">AAA-like domain protein</fullName>
    </submittedName>
</protein>
<dbReference type="PANTHER" id="PTHR42957">
    <property type="entry name" value="HELICASE MJ1565-RELATED"/>
    <property type="match status" value="1"/>
</dbReference>
<evidence type="ECO:0000313" key="8">
    <source>
        <dbReference type="Proteomes" id="UP000075578"/>
    </source>
</evidence>
<dbReference type="PANTHER" id="PTHR42957:SF1">
    <property type="entry name" value="HELICASE MJ1565-RELATED"/>
    <property type="match status" value="1"/>
</dbReference>
<dbReference type="EMBL" id="LNGD01000081">
    <property type="protein sequence ID" value="KYC50425.1"/>
    <property type="molecule type" value="Genomic_DNA"/>
</dbReference>
<keyword evidence="5" id="KW-0812">Transmembrane</keyword>